<feature type="transmembrane region" description="Helical" evidence="1">
    <location>
        <begin position="242"/>
        <end position="260"/>
    </location>
</feature>
<feature type="transmembrane region" description="Helical" evidence="1">
    <location>
        <begin position="322"/>
        <end position="347"/>
    </location>
</feature>
<dbReference type="OrthoDB" id="1649543at2"/>
<keyword evidence="1" id="KW-1133">Transmembrane helix</keyword>
<keyword evidence="1 2" id="KW-0812">Transmembrane</keyword>
<evidence type="ECO:0000313" key="2">
    <source>
        <dbReference type="EMBL" id="RDI45709.1"/>
    </source>
</evidence>
<name>A0A370GQM7_9BACI</name>
<feature type="transmembrane region" description="Helical" evidence="1">
    <location>
        <begin position="34"/>
        <end position="52"/>
    </location>
</feature>
<dbReference type="RefSeq" id="WP_114744531.1">
    <property type="nucleotide sequence ID" value="NZ_QQAY01000002.1"/>
</dbReference>
<proteinExistence type="predicted"/>
<feature type="transmembrane region" description="Helical" evidence="1">
    <location>
        <begin position="127"/>
        <end position="155"/>
    </location>
</feature>
<organism evidence="2 3">
    <name type="scientific">Falsibacillus pallidus</name>
    <dbReference type="NCBI Taxonomy" id="493781"/>
    <lineage>
        <taxon>Bacteria</taxon>
        <taxon>Bacillati</taxon>
        <taxon>Bacillota</taxon>
        <taxon>Bacilli</taxon>
        <taxon>Bacillales</taxon>
        <taxon>Bacillaceae</taxon>
        <taxon>Falsibacillus</taxon>
    </lineage>
</organism>
<dbReference type="Proteomes" id="UP000255326">
    <property type="component" value="Unassembled WGS sequence"/>
</dbReference>
<dbReference type="InterPro" id="IPR049458">
    <property type="entry name" value="EpsG-like"/>
</dbReference>
<feature type="transmembrane region" description="Helical" evidence="1">
    <location>
        <begin position="6"/>
        <end position="22"/>
    </location>
</feature>
<evidence type="ECO:0000256" key="1">
    <source>
        <dbReference type="SAM" id="Phobius"/>
    </source>
</evidence>
<keyword evidence="3" id="KW-1185">Reference proteome</keyword>
<feature type="transmembrane region" description="Helical" evidence="1">
    <location>
        <begin position="272"/>
        <end position="292"/>
    </location>
</feature>
<reference evidence="2 3" key="1">
    <citation type="submission" date="2018-07" db="EMBL/GenBank/DDBJ databases">
        <title>Genomic Encyclopedia of Type Strains, Phase IV (KMG-IV): sequencing the most valuable type-strain genomes for metagenomic binning, comparative biology and taxonomic classification.</title>
        <authorList>
            <person name="Goeker M."/>
        </authorList>
    </citation>
    <scope>NUCLEOTIDE SEQUENCE [LARGE SCALE GENOMIC DNA]</scope>
    <source>
        <strain evidence="2 3">DSM 25281</strain>
    </source>
</reference>
<dbReference type="EMBL" id="QQAY01000002">
    <property type="protein sequence ID" value="RDI45709.1"/>
    <property type="molecule type" value="Genomic_DNA"/>
</dbReference>
<dbReference type="Pfam" id="PF14897">
    <property type="entry name" value="EpsG"/>
    <property type="match status" value="1"/>
</dbReference>
<sequence>MTIFYFNLVVVYVFSLCARYFSKVTSNFSVVAPNKIPATIALTSLVVIAGLRNNIGDTFFYMHSYKLKHFTLGDIDFSGDFGFDLYQMILQRISRDPQILVLITALITNVLIVVVLYRYSRLFEISLFVYITAGSYLVSMNGIRQFLAASIIFGATKYIMNGDWKKYIFIILIASTIHKSALVLIPIYFIVRSPAWSKITLLLILGSIFIVFGFNQFSSVLFSAIEDTQYGHYSNFQEGGANILRVIITAVPIVIAYIGREKLKLIFPKSDYIVNMSIISLVFMLISTQNWIFARFDIYFGLYNLILISWVVKLFSIKDQKLIYLSILVCYFILYIFEQSIGMGIIYKSVYINL</sequence>
<keyword evidence="1" id="KW-0472">Membrane</keyword>
<evidence type="ECO:0000313" key="3">
    <source>
        <dbReference type="Proteomes" id="UP000255326"/>
    </source>
</evidence>
<feature type="transmembrane region" description="Helical" evidence="1">
    <location>
        <begin position="167"/>
        <end position="189"/>
    </location>
</feature>
<feature type="transmembrane region" description="Helical" evidence="1">
    <location>
        <begin position="99"/>
        <end position="120"/>
    </location>
</feature>
<gene>
    <name evidence="2" type="ORF">DFR59_102342</name>
</gene>
<feature type="transmembrane region" description="Helical" evidence="1">
    <location>
        <begin position="201"/>
        <end position="222"/>
    </location>
</feature>
<accession>A0A370GQM7</accession>
<comment type="caution">
    <text evidence="2">The sequence shown here is derived from an EMBL/GenBank/DDBJ whole genome shotgun (WGS) entry which is preliminary data.</text>
</comment>
<protein>
    <submittedName>
        <fullName evidence="2">Transmembrane protein EpsG</fullName>
    </submittedName>
</protein>
<dbReference type="AlphaFoldDB" id="A0A370GQM7"/>
<feature type="transmembrane region" description="Helical" evidence="1">
    <location>
        <begin position="298"/>
        <end position="315"/>
    </location>
</feature>